<feature type="compositionally biased region" description="Polar residues" evidence="1">
    <location>
        <begin position="44"/>
        <end position="63"/>
    </location>
</feature>
<keyword evidence="2" id="KW-0732">Signal</keyword>
<organism evidence="3 4">
    <name type="scientific">Araneus ventricosus</name>
    <name type="common">Orbweaver spider</name>
    <name type="synonym">Epeira ventricosa</name>
    <dbReference type="NCBI Taxonomy" id="182803"/>
    <lineage>
        <taxon>Eukaryota</taxon>
        <taxon>Metazoa</taxon>
        <taxon>Ecdysozoa</taxon>
        <taxon>Arthropoda</taxon>
        <taxon>Chelicerata</taxon>
        <taxon>Arachnida</taxon>
        <taxon>Araneae</taxon>
        <taxon>Araneomorphae</taxon>
        <taxon>Entelegynae</taxon>
        <taxon>Araneoidea</taxon>
        <taxon>Araneidae</taxon>
        <taxon>Araneus</taxon>
    </lineage>
</organism>
<evidence type="ECO:0000256" key="1">
    <source>
        <dbReference type="SAM" id="MobiDB-lite"/>
    </source>
</evidence>
<keyword evidence="4" id="KW-1185">Reference proteome</keyword>
<sequence length="80" mass="8626">MFSRPRKSALHRAPLLFVPALAVTTSATPPCNASLLSSKLTQQPLWPSAENGSHAQTSAGTKLQPQEPQKKKPRSLRALP</sequence>
<feature type="region of interest" description="Disordered" evidence="1">
    <location>
        <begin position="44"/>
        <end position="80"/>
    </location>
</feature>
<accession>A0A4Y2P1Z2</accession>
<evidence type="ECO:0000256" key="2">
    <source>
        <dbReference type="SAM" id="SignalP"/>
    </source>
</evidence>
<protein>
    <recommendedName>
        <fullName evidence="5">Secreted protein</fullName>
    </recommendedName>
</protein>
<comment type="caution">
    <text evidence="3">The sequence shown here is derived from an EMBL/GenBank/DDBJ whole genome shotgun (WGS) entry which is preliminary data.</text>
</comment>
<evidence type="ECO:0000313" key="3">
    <source>
        <dbReference type="EMBL" id="GBN45039.1"/>
    </source>
</evidence>
<dbReference type="EMBL" id="BGPR01010235">
    <property type="protein sequence ID" value="GBN45039.1"/>
    <property type="molecule type" value="Genomic_DNA"/>
</dbReference>
<dbReference type="AlphaFoldDB" id="A0A4Y2P1Z2"/>
<reference evidence="3 4" key="1">
    <citation type="journal article" date="2019" name="Sci. Rep.">
        <title>Orb-weaving spider Araneus ventricosus genome elucidates the spidroin gene catalogue.</title>
        <authorList>
            <person name="Kono N."/>
            <person name="Nakamura H."/>
            <person name="Ohtoshi R."/>
            <person name="Moran D.A.P."/>
            <person name="Shinohara A."/>
            <person name="Yoshida Y."/>
            <person name="Fujiwara M."/>
            <person name="Mori M."/>
            <person name="Tomita M."/>
            <person name="Arakawa K."/>
        </authorList>
    </citation>
    <scope>NUCLEOTIDE SEQUENCE [LARGE SCALE GENOMIC DNA]</scope>
</reference>
<feature type="chain" id="PRO_5021398093" description="Secreted protein" evidence="2">
    <location>
        <begin position="28"/>
        <end position="80"/>
    </location>
</feature>
<evidence type="ECO:0000313" key="4">
    <source>
        <dbReference type="Proteomes" id="UP000499080"/>
    </source>
</evidence>
<name>A0A4Y2P1Z2_ARAVE</name>
<gene>
    <name evidence="3" type="ORF">AVEN_204902_1</name>
</gene>
<feature type="compositionally biased region" description="Basic residues" evidence="1">
    <location>
        <begin position="71"/>
        <end position="80"/>
    </location>
</feature>
<dbReference type="Proteomes" id="UP000499080">
    <property type="component" value="Unassembled WGS sequence"/>
</dbReference>
<proteinExistence type="predicted"/>
<feature type="signal peptide" evidence="2">
    <location>
        <begin position="1"/>
        <end position="27"/>
    </location>
</feature>
<evidence type="ECO:0008006" key="5">
    <source>
        <dbReference type="Google" id="ProtNLM"/>
    </source>
</evidence>